<keyword evidence="2" id="KW-1185">Reference proteome</keyword>
<evidence type="ECO:0000313" key="2">
    <source>
        <dbReference type="Proteomes" id="UP000008387"/>
    </source>
</evidence>
<dbReference type="HOGENOM" id="CLU_077682_0_0_7"/>
<dbReference type="EC" id="3.1.21.4" evidence="1"/>
<sequence>MALKHSRISPSIDFGQKWFNLPCSKTYWDTVLPIFQKLESYEIAKTKWRDVPNKFIEIYVPLLEAVMAEILMHKNDKNIAKNITEYFIGKFDFYKSISLDGKKITQIQAYNLHKTLNQPSQQSKPKIIVPPLDFPTRIIGLDFKPNSQTTLELYLDKGWSFSMRLHSAETYVKTSLKFDIQAIGLPTTLLIICAEWQ</sequence>
<protein>
    <submittedName>
        <fullName evidence="1">Type II restriction enzyme HaeIII</fullName>
        <ecNumber evidence="1">3.1.21.4</ecNumber>
    </submittedName>
</protein>
<dbReference type="EMBL" id="FR871757">
    <property type="protein sequence ID" value="CCB79054.1"/>
    <property type="molecule type" value="Genomic_DNA"/>
</dbReference>
<evidence type="ECO:0000313" key="1">
    <source>
        <dbReference type="EMBL" id="CCB79054.1"/>
    </source>
</evidence>
<dbReference type="Proteomes" id="UP000008387">
    <property type="component" value="Chromosome"/>
</dbReference>
<dbReference type="Pfam" id="PF09556">
    <property type="entry name" value="RE_HaeIII"/>
    <property type="match status" value="1"/>
</dbReference>
<accession>F8KQQ0</accession>
<gene>
    <name evidence="1" type="ordered locus">HBZC1_00680</name>
</gene>
<dbReference type="InterPro" id="IPR019059">
    <property type="entry name" value="Restrct_endonuc_II_HaeIII"/>
</dbReference>
<name>F8KQQ0_HELBC</name>
<proteinExistence type="predicted"/>
<dbReference type="eggNOG" id="ENOG502Z9W8">
    <property type="taxonomic scope" value="Bacteria"/>
</dbReference>
<dbReference type="STRING" id="1002804.HBZC1_00680"/>
<reference evidence="1 2" key="1">
    <citation type="journal article" date="2011" name="J. Bacteriol.">
        <title>Genome sequence of Helicobacter bizzozeronii strain CIII-1, an isolate from human gastric mucosa.</title>
        <authorList>
            <person name="Schott T."/>
            <person name="Rossi M."/>
            <person name="Hanninen M.L."/>
        </authorList>
    </citation>
    <scope>NUCLEOTIDE SEQUENCE [LARGE SCALE GENOMIC DNA]</scope>
    <source>
        <strain evidence="1 2">CIII-1</strain>
    </source>
</reference>
<dbReference type="AlphaFoldDB" id="F8KQQ0"/>
<keyword evidence="1" id="KW-0378">Hydrolase</keyword>
<dbReference type="RefSeq" id="WP_013889578.1">
    <property type="nucleotide sequence ID" value="NC_015674.1"/>
</dbReference>
<organism evidence="1 2">
    <name type="scientific">Helicobacter bizzozeronii (strain CIII-1)</name>
    <dbReference type="NCBI Taxonomy" id="1002804"/>
    <lineage>
        <taxon>Bacteria</taxon>
        <taxon>Pseudomonadati</taxon>
        <taxon>Campylobacterota</taxon>
        <taxon>Epsilonproteobacteria</taxon>
        <taxon>Campylobacterales</taxon>
        <taxon>Helicobacteraceae</taxon>
        <taxon>Helicobacter</taxon>
    </lineage>
</organism>
<dbReference type="KEGG" id="hbi:HBZC1_00680"/>
<dbReference type="GO" id="GO:0009036">
    <property type="term" value="F:type II site-specific deoxyribonuclease activity"/>
    <property type="evidence" value="ECO:0007669"/>
    <property type="project" value="UniProtKB-EC"/>
</dbReference>